<feature type="domain" description="ABC transporter" evidence="5">
    <location>
        <begin position="258"/>
        <end position="503"/>
    </location>
</feature>
<dbReference type="InterPro" id="IPR027417">
    <property type="entry name" value="P-loop_NTPase"/>
</dbReference>
<proteinExistence type="predicted"/>
<dbReference type="Gene3D" id="3.40.50.300">
    <property type="entry name" value="P-loop containing nucleotide triphosphate hydrolases"/>
    <property type="match status" value="2"/>
</dbReference>
<evidence type="ECO:0000256" key="1">
    <source>
        <dbReference type="ARBA" id="ARBA00022448"/>
    </source>
</evidence>
<dbReference type="GO" id="GO:0016887">
    <property type="term" value="F:ATP hydrolysis activity"/>
    <property type="evidence" value="ECO:0007669"/>
    <property type="project" value="InterPro"/>
</dbReference>
<dbReference type="PROSITE" id="PS00211">
    <property type="entry name" value="ABC_TRANSPORTER_1"/>
    <property type="match status" value="1"/>
</dbReference>
<dbReference type="CDD" id="cd03216">
    <property type="entry name" value="ABC_Carb_Monos_I"/>
    <property type="match status" value="1"/>
</dbReference>
<dbReference type="PANTHER" id="PTHR43790:SF9">
    <property type="entry name" value="GALACTOFURANOSE TRANSPORTER ATP-BINDING PROTEIN YTFR"/>
    <property type="match status" value="1"/>
</dbReference>
<dbReference type="Pfam" id="PF00005">
    <property type="entry name" value="ABC_tran"/>
    <property type="match status" value="2"/>
</dbReference>
<dbReference type="CDD" id="cd03215">
    <property type="entry name" value="ABC_Carb_Monos_II"/>
    <property type="match status" value="1"/>
</dbReference>
<dbReference type="InterPro" id="IPR003593">
    <property type="entry name" value="AAA+_ATPase"/>
</dbReference>
<dbReference type="PROSITE" id="PS50893">
    <property type="entry name" value="ABC_TRANSPORTER_2"/>
    <property type="match status" value="2"/>
</dbReference>
<name>A0AA41XIH2_9MICO</name>
<protein>
    <submittedName>
        <fullName evidence="6">Sugar ABC transporter ATP-binding protein</fullName>
    </submittedName>
</protein>
<dbReference type="AlphaFoldDB" id="A0AA41XIH2"/>
<keyword evidence="1" id="KW-0813">Transport</keyword>
<dbReference type="SMART" id="SM00382">
    <property type="entry name" value="AAA"/>
    <property type="match status" value="2"/>
</dbReference>
<dbReference type="EMBL" id="JANLCK010000005">
    <property type="protein sequence ID" value="MCS5726513.1"/>
    <property type="molecule type" value="Genomic_DNA"/>
</dbReference>
<evidence type="ECO:0000256" key="2">
    <source>
        <dbReference type="ARBA" id="ARBA00022737"/>
    </source>
</evidence>
<reference evidence="6" key="1">
    <citation type="submission" date="2022-08" db="EMBL/GenBank/DDBJ databases">
        <authorList>
            <person name="Deng Y."/>
            <person name="Han X.-F."/>
            <person name="Zhang Y.-Q."/>
        </authorList>
    </citation>
    <scope>NUCLEOTIDE SEQUENCE</scope>
    <source>
        <strain evidence="6">CPCC 203407</strain>
    </source>
</reference>
<organism evidence="6 7">
    <name type="scientific">Herbiconiux oxytropis</name>
    <dbReference type="NCBI Taxonomy" id="2970915"/>
    <lineage>
        <taxon>Bacteria</taxon>
        <taxon>Bacillati</taxon>
        <taxon>Actinomycetota</taxon>
        <taxon>Actinomycetes</taxon>
        <taxon>Micrococcales</taxon>
        <taxon>Microbacteriaceae</taxon>
        <taxon>Herbiconiux</taxon>
    </lineage>
</organism>
<dbReference type="GO" id="GO:0005524">
    <property type="term" value="F:ATP binding"/>
    <property type="evidence" value="ECO:0007669"/>
    <property type="project" value="UniProtKB-KW"/>
</dbReference>
<evidence type="ECO:0000256" key="3">
    <source>
        <dbReference type="ARBA" id="ARBA00022741"/>
    </source>
</evidence>
<keyword evidence="7" id="KW-1185">Reference proteome</keyword>
<dbReference type="InterPro" id="IPR003439">
    <property type="entry name" value="ABC_transporter-like_ATP-bd"/>
</dbReference>
<accession>A0AA41XIH2</accession>
<dbReference type="Proteomes" id="UP001165587">
    <property type="component" value="Unassembled WGS sequence"/>
</dbReference>
<gene>
    <name evidence="6" type="ORF">N1028_11470</name>
</gene>
<keyword evidence="3" id="KW-0547">Nucleotide-binding</keyword>
<dbReference type="InterPro" id="IPR017871">
    <property type="entry name" value="ABC_transporter-like_CS"/>
</dbReference>
<dbReference type="RefSeq" id="WP_259528988.1">
    <property type="nucleotide sequence ID" value="NZ_JANLCK010000005.1"/>
</dbReference>
<evidence type="ECO:0000259" key="5">
    <source>
        <dbReference type="PROSITE" id="PS50893"/>
    </source>
</evidence>
<dbReference type="InterPro" id="IPR050107">
    <property type="entry name" value="ABC_carbohydrate_import_ATPase"/>
</dbReference>
<keyword evidence="4 6" id="KW-0067">ATP-binding</keyword>
<comment type="caution">
    <text evidence="6">The sequence shown here is derived from an EMBL/GenBank/DDBJ whole genome shotgun (WGS) entry which is preliminary data.</text>
</comment>
<dbReference type="SUPFAM" id="SSF52540">
    <property type="entry name" value="P-loop containing nucleoside triphosphate hydrolases"/>
    <property type="match status" value="2"/>
</dbReference>
<evidence type="ECO:0000313" key="7">
    <source>
        <dbReference type="Proteomes" id="UP001165587"/>
    </source>
</evidence>
<evidence type="ECO:0000256" key="4">
    <source>
        <dbReference type="ARBA" id="ARBA00022840"/>
    </source>
</evidence>
<evidence type="ECO:0000313" key="6">
    <source>
        <dbReference type="EMBL" id="MCS5726513.1"/>
    </source>
</evidence>
<sequence>MTALQITGLSKSFPGGKGLKDVTLDLAPGTVHALLGQNGSGKSTLIKILAGVYQPDPGARARVGGAALELGSARSAREAGIRFIHQDLGLIPELDVAENLALGADYSSRVWLSDRRERRAAGALLQRYGIDIDPGATLGTLSPAQQTLVAIARALGDDEGKGDAGSGAGSTRVIVLDEPTAALQSAEVAHLFALIETLKREGNAILYVTHRLEEIFAIADDLTVLRDGAVVTTRAVEGLDHDSLVELIVGRRLEETLTRRAPVHAAIALAARGITGGSVDGVDLEVRRGEVVGLAGLLGSGYEQLLFLLAGGEAREGGDVLVDGRAVPGGDPRAAIAAGIAFAPADRKRLSAIQSWSLRENVTLPALRAGTAGWLSDRREAVDARGWLARVEVEHPARALLSTLSGGNQQRVVIARWLRTGATAIMLQEPTNGVDSGAKQAIYACLREAADAGTAVLFSSSDAEELVAVCDRVIVLNGGRIGSELSGDALTVDTLLRACLAAPELKRASP</sequence>
<keyword evidence="2" id="KW-0677">Repeat</keyword>
<dbReference type="PANTHER" id="PTHR43790">
    <property type="entry name" value="CARBOHYDRATE TRANSPORT ATP-BINDING PROTEIN MG119-RELATED"/>
    <property type="match status" value="1"/>
</dbReference>
<feature type="domain" description="ABC transporter" evidence="5">
    <location>
        <begin position="4"/>
        <end position="252"/>
    </location>
</feature>